<evidence type="ECO:0000256" key="6">
    <source>
        <dbReference type="ARBA" id="ARBA00037262"/>
    </source>
</evidence>
<evidence type="ECO:0000256" key="7">
    <source>
        <dbReference type="ARBA" id="ARBA00039886"/>
    </source>
</evidence>
<dbReference type="InterPro" id="IPR051767">
    <property type="entry name" value="Nucleoporin_NUP42"/>
</dbReference>
<dbReference type="PANTHER" id="PTHR46527">
    <property type="entry name" value="NUCLEOPORIN-LIKE PROTEIN 2"/>
    <property type="match status" value="1"/>
</dbReference>
<dbReference type="KEGG" id="hro:HELRODRAFT_194945"/>
<dbReference type="InterPro" id="IPR000571">
    <property type="entry name" value="Znf_CCCH"/>
</dbReference>
<dbReference type="Gene3D" id="4.10.1000.10">
    <property type="entry name" value="Zinc finger, CCCH-type"/>
    <property type="match status" value="1"/>
</dbReference>
<dbReference type="AlphaFoldDB" id="T1FWL5"/>
<sequence>MLCRYFQQGYCRYGSSCRYVHDEVGSYQSSSKYNNNNYYYEGQNYNNKYRYNRNNDSNNYDNKNNHYEEGPNENDLLFQAMVDDMIVWNNSNIWPISCYGFAKLVKCLPGFEEYSYEEIRYFCMESMKNNQMPSYSTWLNELIQKNVNARNQLLNLSEMQKIQMQKMISEYVMEMERKEEADSNKTFQQTKVSLDAAQTNLATPTTNIFATNDNILQQKKPNIFQQHHQQQQQPLNIFAPQQHHQPQNIFGQLQQHQQQQQQPPNIFAQQQHQPHNIFGQPQQQQHQPQNIFGQQHQQQGIYMQQQQQQPQYQQQPHFQRSTFVPIVGNVKNSYDDLLLRNVFAGNNNTPSANNNAYDIDDSVYSKLDELIEPDAAEFRADNFTYVPLLPPPKMFI</sequence>
<evidence type="ECO:0000256" key="9">
    <source>
        <dbReference type="PROSITE-ProRule" id="PRU00723"/>
    </source>
</evidence>
<protein>
    <recommendedName>
        <fullName evidence="7">Nucleoporin NUP42</fullName>
    </recommendedName>
    <alternativeName>
        <fullName evidence="8">Nucleoporin-like protein 2</fullName>
    </alternativeName>
</protein>
<organism evidence="12 13">
    <name type="scientific">Helobdella robusta</name>
    <name type="common">Californian leech</name>
    <dbReference type="NCBI Taxonomy" id="6412"/>
    <lineage>
        <taxon>Eukaryota</taxon>
        <taxon>Metazoa</taxon>
        <taxon>Spiralia</taxon>
        <taxon>Lophotrochozoa</taxon>
        <taxon>Annelida</taxon>
        <taxon>Clitellata</taxon>
        <taxon>Hirudinea</taxon>
        <taxon>Rhynchobdellida</taxon>
        <taxon>Glossiphoniidae</taxon>
        <taxon>Helobdella</taxon>
    </lineage>
</organism>
<dbReference type="InterPro" id="IPR041367">
    <property type="entry name" value="Znf-CCCH_4"/>
</dbReference>
<accession>T1FWL5</accession>
<dbReference type="SUPFAM" id="SSF90229">
    <property type="entry name" value="CCCH zinc finger"/>
    <property type="match status" value="1"/>
</dbReference>
<evidence type="ECO:0000256" key="8">
    <source>
        <dbReference type="ARBA" id="ARBA00042384"/>
    </source>
</evidence>
<evidence type="ECO:0000313" key="11">
    <source>
        <dbReference type="EMBL" id="ESO10404.1"/>
    </source>
</evidence>
<evidence type="ECO:0000256" key="4">
    <source>
        <dbReference type="ARBA" id="ARBA00022833"/>
    </source>
</evidence>
<evidence type="ECO:0000313" key="12">
    <source>
        <dbReference type="EnsemblMetazoa" id="HelroP194945"/>
    </source>
</evidence>
<dbReference type="PANTHER" id="PTHR46527:SF1">
    <property type="entry name" value="NUCLEOPORIN NUP42"/>
    <property type="match status" value="1"/>
</dbReference>
<dbReference type="InParanoid" id="T1FWL5"/>
<dbReference type="GO" id="GO:0031965">
    <property type="term" value="C:nuclear membrane"/>
    <property type="evidence" value="ECO:0007669"/>
    <property type="project" value="UniProtKB-SubCell"/>
</dbReference>
<keyword evidence="13" id="KW-1185">Reference proteome</keyword>
<evidence type="ECO:0000259" key="10">
    <source>
        <dbReference type="PROSITE" id="PS50103"/>
    </source>
</evidence>
<proteinExistence type="predicted"/>
<keyword evidence="2 9" id="KW-0479">Metal-binding</keyword>
<reference evidence="12" key="3">
    <citation type="submission" date="2015-06" db="UniProtKB">
        <authorList>
            <consortium name="EnsemblMetazoa"/>
        </authorList>
    </citation>
    <scope>IDENTIFICATION</scope>
</reference>
<evidence type="ECO:0000256" key="5">
    <source>
        <dbReference type="ARBA" id="ARBA00023242"/>
    </source>
</evidence>
<gene>
    <name evidence="12" type="primary">20213210</name>
    <name evidence="11" type="ORF">HELRODRAFT_194945</name>
</gene>
<feature type="domain" description="C3H1-type" evidence="10">
    <location>
        <begin position="1"/>
        <end position="24"/>
    </location>
</feature>
<evidence type="ECO:0000313" key="13">
    <source>
        <dbReference type="Proteomes" id="UP000015101"/>
    </source>
</evidence>
<evidence type="ECO:0000256" key="3">
    <source>
        <dbReference type="ARBA" id="ARBA00022771"/>
    </source>
</evidence>
<dbReference type="EnsemblMetazoa" id="HelroT194945">
    <property type="protein sequence ID" value="HelroP194945"/>
    <property type="gene ID" value="HelroG194945"/>
</dbReference>
<feature type="zinc finger region" description="C3H1-type" evidence="9">
    <location>
        <begin position="1"/>
        <end position="24"/>
    </location>
</feature>
<dbReference type="Pfam" id="PF18044">
    <property type="entry name" value="zf-CCCH_4"/>
    <property type="match status" value="1"/>
</dbReference>
<dbReference type="GO" id="GO:0008270">
    <property type="term" value="F:zinc ion binding"/>
    <property type="evidence" value="ECO:0007669"/>
    <property type="project" value="UniProtKB-KW"/>
</dbReference>
<evidence type="ECO:0000256" key="2">
    <source>
        <dbReference type="ARBA" id="ARBA00022723"/>
    </source>
</evidence>
<dbReference type="OMA" id="HQPQNIF"/>
<dbReference type="PROSITE" id="PS50103">
    <property type="entry name" value="ZF_C3H1"/>
    <property type="match status" value="1"/>
</dbReference>
<dbReference type="InterPro" id="IPR036855">
    <property type="entry name" value="Znf_CCCH_sf"/>
</dbReference>
<keyword evidence="3 9" id="KW-0863">Zinc-finger</keyword>
<reference evidence="11 13" key="2">
    <citation type="journal article" date="2013" name="Nature">
        <title>Insights into bilaterian evolution from three spiralian genomes.</title>
        <authorList>
            <person name="Simakov O."/>
            <person name="Marletaz F."/>
            <person name="Cho S.J."/>
            <person name="Edsinger-Gonzales E."/>
            <person name="Havlak P."/>
            <person name="Hellsten U."/>
            <person name="Kuo D.H."/>
            <person name="Larsson T."/>
            <person name="Lv J."/>
            <person name="Arendt D."/>
            <person name="Savage R."/>
            <person name="Osoegawa K."/>
            <person name="de Jong P."/>
            <person name="Grimwood J."/>
            <person name="Chapman J.A."/>
            <person name="Shapiro H."/>
            <person name="Aerts A."/>
            <person name="Otillar R.P."/>
            <person name="Terry A.Y."/>
            <person name="Boore J.L."/>
            <person name="Grigoriev I.V."/>
            <person name="Lindberg D.R."/>
            <person name="Seaver E.C."/>
            <person name="Weisblat D.A."/>
            <person name="Putnam N.H."/>
            <person name="Rokhsar D.S."/>
        </authorList>
    </citation>
    <scope>NUCLEOTIDE SEQUENCE</scope>
</reference>
<dbReference type="HOGENOM" id="CLU_048441_0_0_1"/>
<dbReference type="CTD" id="20213210"/>
<keyword evidence="5" id="KW-0539">Nucleus</keyword>
<keyword evidence="4 9" id="KW-0862">Zinc</keyword>
<comment type="function">
    <text evidence="6">Required for the export of mRNAs containing poly(A) tails from the nucleus into the cytoplasm.</text>
</comment>
<dbReference type="OrthoDB" id="20729at2759"/>
<dbReference type="STRING" id="6412.T1FWL5"/>
<dbReference type="EMBL" id="AMQM01008945">
    <property type="status" value="NOT_ANNOTATED_CDS"/>
    <property type="molecule type" value="Genomic_DNA"/>
</dbReference>
<name>T1FWL5_HELRO</name>
<dbReference type="RefSeq" id="XP_009011516.1">
    <property type="nucleotide sequence ID" value="XM_009013268.1"/>
</dbReference>
<dbReference type="Proteomes" id="UP000015101">
    <property type="component" value="Unassembled WGS sequence"/>
</dbReference>
<comment type="subcellular location">
    <subcellularLocation>
        <location evidence="1">Nucleus membrane</location>
        <topology evidence="1">Peripheral membrane protein</topology>
        <orientation evidence="1">Cytoplasmic side</orientation>
    </subcellularLocation>
</comment>
<dbReference type="GeneID" id="20213210"/>
<reference evidence="13" key="1">
    <citation type="submission" date="2012-12" db="EMBL/GenBank/DDBJ databases">
        <authorList>
            <person name="Hellsten U."/>
            <person name="Grimwood J."/>
            <person name="Chapman J.A."/>
            <person name="Shapiro H."/>
            <person name="Aerts A."/>
            <person name="Otillar R.P."/>
            <person name="Terry A.Y."/>
            <person name="Boore J.L."/>
            <person name="Simakov O."/>
            <person name="Marletaz F."/>
            <person name="Cho S.-J."/>
            <person name="Edsinger-Gonzales E."/>
            <person name="Havlak P."/>
            <person name="Kuo D.-H."/>
            <person name="Larsson T."/>
            <person name="Lv J."/>
            <person name="Arendt D."/>
            <person name="Savage R."/>
            <person name="Osoegawa K."/>
            <person name="de Jong P."/>
            <person name="Lindberg D.R."/>
            <person name="Seaver E.C."/>
            <person name="Weisblat D.A."/>
            <person name="Putnam N.H."/>
            <person name="Grigoriev I.V."/>
            <person name="Rokhsar D.S."/>
        </authorList>
    </citation>
    <scope>NUCLEOTIDE SEQUENCE</scope>
</reference>
<evidence type="ECO:0000256" key="1">
    <source>
        <dbReference type="ARBA" id="ARBA00004335"/>
    </source>
</evidence>
<dbReference type="EMBL" id="KB095880">
    <property type="protein sequence ID" value="ESO10404.1"/>
    <property type="molecule type" value="Genomic_DNA"/>
</dbReference>
<dbReference type="SMART" id="SM00356">
    <property type="entry name" value="ZnF_C3H1"/>
    <property type="match status" value="1"/>
</dbReference>